<name>A0A9D3WF72_9ROSI</name>
<evidence type="ECO:0000313" key="1">
    <source>
        <dbReference type="EMBL" id="KAH1122215.1"/>
    </source>
</evidence>
<proteinExistence type="predicted"/>
<gene>
    <name evidence="1" type="ORF">J1N35_005375</name>
</gene>
<dbReference type="AlphaFoldDB" id="A0A9D3WF72"/>
<feature type="non-terminal residue" evidence="1">
    <location>
        <position position="1"/>
    </location>
</feature>
<reference evidence="1 2" key="1">
    <citation type="journal article" date="2021" name="Plant Biotechnol. J.">
        <title>Multi-omics assisted identification of the key and species-specific regulatory components of drought-tolerant mechanisms in Gossypium stocksii.</title>
        <authorList>
            <person name="Yu D."/>
            <person name="Ke L."/>
            <person name="Zhang D."/>
            <person name="Wu Y."/>
            <person name="Sun Y."/>
            <person name="Mei J."/>
            <person name="Sun J."/>
            <person name="Sun Y."/>
        </authorList>
    </citation>
    <scope>NUCLEOTIDE SEQUENCE [LARGE SCALE GENOMIC DNA]</scope>
    <source>
        <strain evidence="2">cv. E1</strain>
        <tissue evidence="1">Leaf</tissue>
    </source>
</reference>
<keyword evidence="2" id="KW-1185">Reference proteome</keyword>
<comment type="caution">
    <text evidence="1">The sequence shown here is derived from an EMBL/GenBank/DDBJ whole genome shotgun (WGS) entry which is preliminary data.</text>
</comment>
<dbReference type="Proteomes" id="UP000828251">
    <property type="component" value="Unassembled WGS sequence"/>
</dbReference>
<evidence type="ECO:0000313" key="2">
    <source>
        <dbReference type="Proteomes" id="UP000828251"/>
    </source>
</evidence>
<sequence>DVFMLVQPSTRAPVIRELSDRLGLSYKRLIIKGKVKEITRSSKSTKDAQD</sequence>
<dbReference type="EMBL" id="JAIQCV010000002">
    <property type="protein sequence ID" value="KAH1122215.1"/>
    <property type="molecule type" value="Genomic_DNA"/>
</dbReference>
<protein>
    <submittedName>
        <fullName evidence="1">Uncharacterized protein</fullName>
    </submittedName>
</protein>
<organism evidence="1 2">
    <name type="scientific">Gossypium stocksii</name>
    <dbReference type="NCBI Taxonomy" id="47602"/>
    <lineage>
        <taxon>Eukaryota</taxon>
        <taxon>Viridiplantae</taxon>
        <taxon>Streptophyta</taxon>
        <taxon>Embryophyta</taxon>
        <taxon>Tracheophyta</taxon>
        <taxon>Spermatophyta</taxon>
        <taxon>Magnoliopsida</taxon>
        <taxon>eudicotyledons</taxon>
        <taxon>Gunneridae</taxon>
        <taxon>Pentapetalae</taxon>
        <taxon>rosids</taxon>
        <taxon>malvids</taxon>
        <taxon>Malvales</taxon>
        <taxon>Malvaceae</taxon>
        <taxon>Malvoideae</taxon>
        <taxon>Gossypium</taxon>
    </lineage>
</organism>
<accession>A0A9D3WF72</accession>